<dbReference type="Gene3D" id="1.10.287.470">
    <property type="entry name" value="Helix hairpin bin"/>
    <property type="match status" value="1"/>
</dbReference>
<dbReference type="GO" id="GO:0060003">
    <property type="term" value="P:copper ion export"/>
    <property type="evidence" value="ECO:0007669"/>
    <property type="project" value="TreeGrafter"/>
</dbReference>
<feature type="coiled-coil region" evidence="3">
    <location>
        <begin position="160"/>
        <end position="218"/>
    </location>
</feature>
<keyword evidence="5" id="KW-0812">Transmembrane</keyword>
<dbReference type="InterPro" id="IPR051909">
    <property type="entry name" value="MFP_Cation_Efflux"/>
</dbReference>
<feature type="region of interest" description="Disordered" evidence="4">
    <location>
        <begin position="46"/>
        <end position="81"/>
    </location>
</feature>
<keyword evidence="2" id="KW-0813">Transport</keyword>
<dbReference type="GO" id="GO:0016020">
    <property type="term" value="C:membrane"/>
    <property type="evidence" value="ECO:0007669"/>
    <property type="project" value="InterPro"/>
</dbReference>
<dbReference type="GO" id="GO:0030288">
    <property type="term" value="C:outer membrane-bounded periplasmic space"/>
    <property type="evidence" value="ECO:0007669"/>
    <property type="project" value="TreeGrafter"/>
</dbReference>
<dbReference type="InterPro" id="IPR058792">
    <property type="entry name" value="Beta-barrel_RND_2"/>
</dbReference>
<reference evidence="10 11" key="1">
    <citation type="submission" date="2020-02" db="EMBL/GenBank/DDBJ databases">
        <title>Tigecycline-resistant Acinetobacter species from pigs and migratory birds.</title>
        <authorList>
            <person name="Chen C."/>
            <person name="Sun J."/>
            <person name="Liao X.-P."/>
            <person name="Liu Y.-H."/>
        </authorList>
    </citation>
    <scope>NUCLEOTIDE SEQUENCE [LARGE SCALE GENOMIC DNA]</scope>
    <source>
        <strain evidence="10 11">YH12207_T</strain>
    </source>
</reference>
<evidence type="ECO:0000256" key="1">
    <source>
        <dbReference type="ARBA" id="ARBA00009477"/>
    </source>
</evidence>
<dbReference type="Pfam" id="PF25893">
    <property type="entry name" value="HH_CzcB"/>
    <property type="match status" value="1"/>
</dbReference>
<evidence type="ECO:0000313" key="11">
    <source>
        <dbReference type="Proteomes" id="UP000593966"/>
    </source>
</evidence>
<evidence type="ECO:0000259" key="9">
    <source>
        <dbReference type="Pfam" id="PF25975"/>
    </source>
</evidence>
<proteinExistence type="inferred from homology"/>
<dbReference type="RefSeq" id="WP_180046146.1">
    <property type="nucleotide sequence ID" value="NZ_CP048659.1"/>
</dbReference>
<dbReference type="Gene3D" id="2.40.30.170">
    <property type="match status" value="1"/>
</dbReference>
<dbReference type="InterPro" id="IPR058649">
    <property type="entry name" value="CzcB_C"/>
</dbReference>
<evidence type="ECO:0000259" key="7">
    <source>
        <dbReference type="Pfam" id="PF25954"/>
    </source>
</evidence>
<sequence>MIKQKLDLNTQSGKVSQSILILIAVISTAILAAALIWWTKDQAKTDEHGHGTEESHAEEKEHEEGEEGHEHDEGEDTEQGHAESIALTAQQLVEQGIQLAKVEQGSVMKLATYPAKLKVNTDQQAHVSPNFSGHVEAVYVQLGQSVQKGQVLATLLVPDLVDQQANLKLEQANLQLAKQDYERERQLWQQGISAQQDYQRAYNAYQQAQIQVQAAQSRLSAFGAASSSRGQYQLKAPISGVISKKDLVVGENVQLADQLFVIDQLNQLWLEFIVPHADVQHFSPNRKINFKSLQSGNHFQAEVQSLNTEADAQTGRLQVRAKVLSQSAELKPNLMVNILLEQGTTQGIRIQKSAIQQVDGQGVVFIAKNHDQKIEFSAQPVQLNTEIDDPEWVSVISGVNVGQQYAAQGSFLLKSELEKGEATHEH</sequence>
<feature type="transmembrane region" description="Helical" evidence="5">
    <location>
        <begin position="20"/>
        <end position="38"/>
    </location>
</feature>
<feature type="domain" description="CzcB-like barrel-sandwich hybrid" evidence="8">
    <location>
        <begin position="124"/>
        <end position="262"/>
    </location>
</feature>
<dbReference type="Gene3D" id="2.40.420.20">
    <property type="match status" value="1"/>
</dbReference>
<dbReference type="InterPro" id="IPR058648">
    <property type="entry name" value="HH_CzcB-like"/>
</dbReference>
<organism evidence="10 11">
    <name type="scientific">Acinetobacter piscicola</name>
    <dbReference type="NCBI Taxonomy" id="2006115"/>
    <lineage>
        <taxon>Bacteria</taxon>
        <taxon>Pseudomonadati</taxon>
        <taxon>Pseudomonadota</taxon>
        <taxon>Gammaproteobacteria</taxon>
        <taxon>Moraxellales</taxon>
        <taxon>Moraxellaceae</taxon>
        <taxon>Acinetobacter</taxon>
    </lineage>
</organism>
<dbReference type="NCBIfam" id="TIGR01730">
    <property type="entry name" value="RND_mfp"/>
    <property type="match status" value="1"/>
</dbReference>
<accession>A0A7S7AI40</accession>
<dbReference type="Pfam" id="PF25975">
    <property type="entry name" value="CzcB_C"/>
    <property type="match status" value="1"/>
</dbReference>
<evidence type="ECO:0000259" key="6">
    <source>
        <dbReference type="Pfam" id="PF25893"/>
    </source>
</evidence>
<dbReference type="InterPro" id="IPR058647">
    <property type="entry name" value="BSH_CzcB-like"/>
</dbReference>
<keyword evidence="5" id="KW-1133">Transmembrane helix</keyword>
<feature type="compositionally biased region" description="Basic and acidic residues" evidence="4">
    <location>
        <begin position="46"/>
        <end position="72"/>
    </location>
</feature>
<dbReference type="GO" id="GO:0015679">
    <property type="term" value="P:plasma membrane copper ion transport"/>
    <property type="evidence" value="ECO:0007669"/>
    <property type="project" value="TreeGrafter"/>
</dbReference>
<feature type="domain" description="CzcB-like C-terminal circularly permuted SH3-like" evidence="9">
    <location>
        <begin position="348"/>
        <end position="414"/>
    </location>
</feature>
<name>A0A7S7AI40_9GAMM</name>
<evidence type="ECO:0000256" key="5">
    <source>
        <dbReference type="SAM" id="Phobius"/>
    </source>
</evidence>
<gene>
    <name evidence="10" type="ORF">G0028_10845</name>
</gene>
<keyword evidence="5" id="KW-0472">Membrane</keyword>
<evidence type="ECO:0000256" key="4">
    <source>
        <dbReference type="SAM" id="MobiDB-lite"/>
    </source>
</evidence>
<dbReference type="Gene3D" id="2.40.50.100">
    <property type="match status" value="1"/>
</dbReference>
<protein>
    <submittedName>
        <fullName evidence="10">Efflux RND transporter periplasmic adaptor subunit</fullName>
    </submittedName>
</protein>
<evidence type="ECO:0000256" key="3">
    <source>
        <dbReference type="SAM" id="Coils"/>
    </source>
</evidence>
<dbReference type="SUPFAM" id="SSF111369">
    <property type="entry name" value="HlyD-like secretion proteins"/>
    <property type="match status" value="1"/>
</dbReference>
<comment type="similarity">
    <text evidence="1">Belongs to the membrane fusion protein (MFP) (TC 8.A.1) family.</text>
</comment>
<evidence type="ECO:0000313" key="10">
    <source>
        <dbReference type="EMBL" id="QOW46351.1"/>
    </source>
</evidence>
<dbReference type="GO" id="GO:0022857">
    <property type="term" value="F:transmembrane transporter activity"/>
    <property type="evidence" value="ECO:0007669"/>
    <property type="project" value="InterPro"/>
</dbReference>
<evidence type="ECO:0000256" key="2">
    <source>
        <dbReference type="ARBA" id="ARBA00022448"/>
    </source>
</evidence>
<dbReference type="GO" id="GO:0046914">
    <property type="term" value="F:transition metal ion binding"/>
    <property type="evidence" value="ECO:0007669"/>
    <property type="project" value="TreeGrafter"/>
</dbReference>
<dbReference type="Pfam" id="PF25973">
    <property type="entry name" value="BSH_CzcB"/>
    <property type="match status" value="1"/>
</dbReference>
<dbReference type="AlphaFoldDB" id="A0A7S7AI40"/>
<keyword evidence="3" id="KW-0175">Coiled coil</keyword>
<dbReference type="PANTHER" id="PTHR30097:SF4">
    <property type="entry name" value="SLR6042 PROTEIN"/>
    <property type="match status" value="1"/>
</dbReference>
<dbReference type="Proteomes" id="UP000593966">
    <property type="component" value="Chromosome"/>
</dbReference>
<keyword evidence="11" id="KW-1185">Reference proteome</keyword>
<dbReference type="EMBL" id="CP048659">
    <property type="protein sequence ID" value="QOW46351.1"/>
    <property type="molecule type" value="Genomic_DNA"/>
</dbReference>
<evidence type="ECO:0000259" key="8">
    <source>
        <dbReference type="Pfam" id="PF25973"/>
    </source>
</evidence>
<dbReference type="InterPro" id="IPR006143">
    <property type="entry name" value="RND_pump_MFP"/>
</dbReference>
<feature type="domain" description="CzcB-like alpha-helical hairpin" evidence="6">
    <location>
        <begin position="162"/>
        <end position="221"/>
    </location>
</feature>
<dbReference type="PANTHER" id="PTHR30097">
    <property type="entry name" value="CATION EFFLUX SYSTEM PROTEIN CUSB"/>
    <property type="match status" value="1"/>
</dbReference>
<feature type="domain" description="CusB-like beta-barrel" evidence="7">
    <location>
        <begin position="267"/>
        <end position="342"/>
    </location>
</feature>
<dbReference type="Pfam" id="PF25954">
    <property type="entry name" value="Beta-barrel_RND_2"/>
    <property type="match status" value="1"/>
</dbReference>